<accession>K5UVL0</accession>
<feature type="chain" id="PRO_5003887558" evidence="2">
    <location>
        <begin position="18"/>
        <end position="80"/>
    </location>
</feature>
<dbReference type="HOGENOM" id="CLU_2590546_0_0_1"/>
<proteinExistence type="predicted"/>
<organism evidence="3 4">
    <name type="scientific">Phanerochaete carnosa (strain HHB-10118-sp)</name>
    <name type="common">White-rot fungus</name>
    <name type="synonym">Peniophora carnosa</name>
    <dbReference type="NCBI Taxonomy" id="650164"/>
    <lineage>
        <taxon>Eukaryota</taxon>
        <taxon>Fungi</taxon>
        <taxon>Dikarya</taxon>
        <taxon>Basidiomycota</taxon>
        <taxon>Agaricomycotina</taxon>
        <taxon>Agaricomycetes</taxon>
        <taxon>Polyporales</taxon>
        <taxon>Phanerochaetaceae</taxon>
        <taxon>Phanerochaete</taxon>
    </lineage>
</organism>
<dbReference type="EMBL" id="JH930473">
    <property type="protein sequence ID" value="EKM54071.1"/>
    <property type="molecule type" value="Genomic_DNA"/>
</dbReference>
<protein>
    <submittedName>
        <fullName evidence="3">Uncharacterized protein</fullName>
    </submittedName>
</protein>
<feature type="signal peptide" evidence="2">
    <location>
        <begin position="1"/>
        <end position="17"/>
    </location>
</feature>
<dbReference type="InParanoid" id="K5UVL0"/>
<feature type="region of interest" description="Disordered" evidence="1">
    <location>
        <begin position="20"/>
        <end position="45"/>
    </location>
</feature>
<sequence length="80" mass="8218">MLSTAILVIGGASAVGAGHISGIQRPSPDTHPNGGKLVGLGSDSMKRTNTVRSMTNLTPFMHSPTIGSSSLPKYTSTLRP</sequence>
<dbReference type="AlphaFoldDB" id="K5UVL0"/>
<dbReference type="Proteomes" id="UP000008370">
    <property type="component" value="Unassembled WGS sequence"/>
</dbReference>
<dbReference type="KEGG" id="pco:PHACADRAFT_209897"/>
<dbReference type="GeneID" id="18912907"/>
<evidence type="ECO:0000256" key="2">
    <source>
        <dbReference type="SAM" id="SignalP"/>
    </source>
</evidence>
<feature type="compositionally biased region" description="Polar residues" evidence="1">
    <location>
        <begin position="65"/>
        <end position="80"/>
    </location>
</feature>
<evidence type="ECO:0000313" key="3">
    <source>
        <dbReference type="EMBL" id="EKM54071.1"/>
    </source>
</evidence>
<feature type="region of interest" description="Disordered" evidence="1">
    <location>
        <begin position="57"/>
        <end position="80"/>
    </location>
</feature>
<name>K5UVL0_PHACS</name>
<gene>
    <name evidence="3" type="ORF">PHACADRAFT_209897</name>
</gene>
<dbReference type="RefSeq" id="XP_007396773.1">
    <property type="nucleotide sequence ID" value="XM_007396711.1"/>
</dbReference>
<evidence type="ECO:0000256" key="1">
    <source>
        <dbReference type="SAM" id="MobiDB-lite"/>
    </source>
</evidence>
<keyword evidence="2" id="KW-0732">Signal</keyword>
<reference evidence="3 4" key="1">
    <citation type="journal article" date="2012" name="BMC Genomics">
        <title>Comparative genomics of the white-rot fungi, Phanerochaete carnosa and P. chrysosporium, to elucidate the genetic basis of the distinct wood types they colonize.</title>
        <authorList>
            <person name="Suzuki H."/>
            <person name="MacDonald J."/>
            <person name="Syed K."/>
            <person name="Salamov A."/>
            <person name="Hori C."/>
            <person name="Aerts A."/>
            <person name="Henrissat B."/>
            <person name="Wiebenga A."/>
            <person name="vanKuyk P.A."/>
            <person name="Barry K."/>
            <person name="Lindquist E."/>
            <person name="LaButti K."/>
            <person name="Lapidus A."/>
            <person name="Lucas S."/>
            <person name="Coutinho P."/>
            <person name="Gong Y."/>
            <person name="Samejima M."/>
            <person name="Mahadevan R."/>
            <person name="Abou-Zaid M."/>
            <person name="de Vries R.P."/>
            <person name="Igarashi K."/>
            <person name="Yadav J.S."/>
            <person name="Grigoriev I.V."/>
            <person name="Master E.R."/>
        </authorList>
    </citation>
    <scope>NUCLEOTIDE SEQUENCE [LARGE SCALE GENOMIC DNA]</scope>
    <source>
        <strain evidence="3 4">HHB-10118-sp</strain>
    </source>
</reference>
<keyword evidence="4" id="KW-1185">Reference proteome</keyword>
<evidence type="ECO:0000313" key="4">
    <source>
        <dbReference type="Proteomes" id="UP000008370"/>
    </source>
</evidence>